<dbReference type="InterPro" id="IPR051407">
    <property type="entry name" value="Bact_OM_lipoprot/Surf_antigen"/>
</dbReference>
<protein>
    <recommendedName>
        <fullName evidence="3">17 kDa surface antigen</fullName>
    </recommendedName>
</protein>
<proteinExistence type="inferred from homology"/>
<comment type="caution">
    <text evidence="8">The sequence shown here is derived from an EMBL/GenBank/DDBJ whole genome shotgun (WGS) entry which is preliminary data.</text>
</comment>
<feature type="domain" description="Glycine zipper 2TM" evidence="7">
    <location>
        <begin position="112"/>
        <end position="151"/>
    </location>
</feature>
<dbReference type="InterPro" id="IPR008816">
    <property type="entry name" value="Gly_zipper_2TM_dom"/>
</dbReference>
<feature type="chain" id="PRO_5045302460" description="17 kDa surface antigen" evidence="6">
    <location>
        <begin position="27"/>
        <end position="159"/>
    </location>
</feature>
<keyword evidence="5" id="KW-0449">Lipoprotein</keyword>
<comment type="similarity">
    <text evidence="2">Belongs to the rickettsiale 17 kDa surface antigen family.</text>
</comment>
<keyword evidence="6" id="KW-0732">Signal</keyword>
<keyword evidence="4" id="KW-0472">Membrane</keyword>
<feature type="signal peptide" evidence="6">
    <location>
        <begin position="1"/>
        <end position="26"/>
    </location>
</feature>
<evidence type="ECO:0000313" key="8">
    <source>
        <dbReference type="EMBL" id="MXO67626.1"/>
    </source>
</evidence>
<evidence type="ECO:0000256" key="1">
    <source>
        <dbReference type="ARBA" id="ARBA00004459"/>
    </source>
</evidence>
<evidence type="ECO:0000313" key="9">
    <source>
        <dbReference type="Proteomes" id="UP000444401"/>
    </source>
</evidence>
<reference evidence="8 9" key="1">
    <citation type="submission" date="2019-12" db="EMBL/GenBank/DDBJ databases">
        <title>Genomic-based taxomic classification of the family Erythrobacteraceae.</title>
        <authorList>
            <person name="Xu L."/>
        </authorList>
    </citation>
    <scope>NUCLEOTIDE SEQUENCE [LARGE SCALE GENOMIC DNA]</scope>
    <source>
        <strain evidence="8 9">H32</strain>
    </source>
</reference>
<dbReference type="Proteomes" id="UP000444401">
    <property type="component" value="Unassembled WGS sequence"/>
</dbReference>
<evidence type="ECO:0000256" key="6">
    <source>
        <dbReference type="SAM" id="SignalP"/>
    </source>
</evidence>
<organism evidence="8 9">
    <name type="scientific">Pelagerythrobacter marinus</name>
    <dbReference type="NCBI Taxonomy" id="538382"/>
    <lineage>
        <taxon>Bacteria</taxon>
        <taxon>Pseudomonadati</taxon>
        <taxon>Pseudomonadota</taxon>
        <taxon>Alphaproteobacteria</taxon>
        <taxon>Sphingomonadales</taxon>
        <taxon>Erythrobacteraceae</taxon>
        <taxon>Pelagerythrobacter</taxon>
    </lineage>
</organism>
<sequence length="159" mass="17961">MIKSPVKIAALAIAAPGLALAAPAQAAEPAHAFQAERAALYESDGNAQWRERYRDRDYRDYRRYERGRYDRDRYDRDHRYDRDRYERVSRDTRVWRGRDGRYYCRRDDGTTGLLIGGAVGGLIGHEIAGRGDRTLGAILGAAGGALLGREIDRGSTRCR</sequence>
<gene>
    <name evidence="8" type="ORF">GRI72_02115</name>
</gene>
<keyword evidence="9" id="KW-1185">Reference proteome</keyword>
<dbReference type="EMBL" id="WTYO01000001">
    <property type="protein sequence ID" value="MXO67626.1"/>
    <property type="molecule type" value="Genomic_DNA"/>
</dbReference>
<dbReference type="Pfam" id="PF05433">
    <property type="entry name" value="Rick_17kDa_Anti"/>
    <property type="match status" value="1"/>
</dbReference>
<dbReference type="RefSeq" id="WP_160732260.1">
    <property type="nucleotide sequence ID" value="NZ_WTYO01000001.1"/>
</dbReference>
<dbReference type="PANTHER" id="PTHR35603:SF2">
    <property type="entry name" value="OUTER MEMBRANE LIPOPROTEIN"/>
    <property type="match status" value="1"/>
</dbReference>
<evidence type="ECO:0000259" key="7">
    <source>
        <dbReference type="Pfam" id="PF05433"/>
    </source>
</evidence>
<evidence type="ECO:0000256" key="4">
    <source>
        <dbReference type="ARBA" id="ARBA00023136"/>
    </source>
</evidence>
<name>A0ABW9UUH7_9SPHN</name>
<accession>A0ABW9UUH7</accession>
<comment type="subcellular location">
    <subcellularLocation>
        <location evidence="1">Cell outer membrane</location>
        <topology evidence="1">Lipid-anchor</topology>
    </subcellularLocation>
</comment>
<evidence type="ECO:0000256" key="2">
    <source>
        <dbReference type="ARBA" id="ARBA00008681"/>
    </source>
</evidence>
<evidence type="ECO:0000256" key="3">
    <source>
        <dbReference type="ARBA" id="ARBA00015281"/>
    </source>
</evidence>
<dbReference type="PANTHER" id="PTHR35603">
    <property type="match status" value="1"/>
</dbReference>
<evidence type="ECO:0000256" key="5">
    <source>
        <dbReference type="ARBA" id="ARBA00023288"/>
    </source>
</evidence>